<proteinExistence type="predicted"/>
<evidence type="ECO:0000313" key="3">
    <source>
        <dbReference type="Proteomes" id="UP000183255"/>
    </source>
</evidence>
<protein>
    <submittedName>
        <fullName evidence="2">Stage II sporulation protein E (SpoIIE)</fullName>
    </submittedName>
</protein>
<dbReference type="Proteomes" id="UP000183255">
    <property type="component" value="Unassembled WGS sequence"/>
</dbReference>
<evidence type="ECO:0000313" key="2">
    <source>
        <dbReference type="EMBL" id="SDH99289.1"/>
    </source>
</evidence>
<reference evidence="2 3" key="1">
    <citation type="submission" date="2016-10" db="EMBL/GenBank/DDBJ databases">
        <authorList>
            <person name="de Groot N.N."/>
        </authorList>
    </citation>
    <scope>NUCLEOTIDE SEQUENCE [LARGE SCALE GENOMIC DNA]</scope>
    <source>
        <strain evidence="2 3">CGMCC 1.5058</strain>
    </source>
</reference>
<dbReference type="AlphaFoldDB" id="A0A1G8GY64"/>
<organism evidence="2 3">
    <name type="scientific">Proteiniclasticum ruminis</name>
    <dbReference type="NCBI Taxonomy" id="398199"/>
    <lineage>
        <taxon>Bacteria</taxon>
        <taxon>Bacillati</taxon>
        <taxon>Bacillota</taxon>
        <taxon>Clostridia</taxon>
        <taxon>Eubacteriales</taxon>
        <taxon>Clostridiaceae</taxon>
        <taxon>Proteiniclasticum</taxon>
    </lineage>
</organism>
<dbReference type="EMBL" id="FNDZ01000001">
    <property type="protein sequence ID" value="SDH99289.1"/>
    <property type="molecule type" value="Genomic_DNA"/>
</dbReference>
<accession>A0A1G8GY64</accession>
<dbReference type="InterPro" id="IPR001932">
    <property type="entry name" value="PPM-type_phosphatase-like_dom"/>
</dbReference>
<dbReference type="RefSeq" id="WP_031573403.1">
    <property type="nucleotide sequence ID" value="NZ_FNDZ01000001.1"/>
</dbReference>
<gene>
    <name evidence="2" type="ORF">SAMN05421804_101405</name>
</gene>
<name>A0A1G8GY64_9CLOT</name>
<dbReference type="Pfam" id="PF07228">
    <property type="entry name" value="SpoIIE"/>
    <property type="match status" value="1"/>
</dbReference>
<evidence type="ECO:0000259" key="1">
    <source>
        <dbReference type="Pfam" id="PF07228"/>
    </source>
</evidence>
<dbReference type="InterPro" id="IPR036457">
    <property type="entry name" value="PPM-type-like_dom_sf"/>
</dbReference>
<dbReference type="Gene3D" id="3.60.40.10">
    <property type="entry name" value="PPM-type phosphatase domain"/>
    <property type="match status" value="1"/>
</dbReference>
<feature type="domain" description="PPM-type phosphatase" evidence="1">
    <location>
        <begin position="34"/>
        <end position="216"/>
    </location>
</feature>
<sequence>MEYFIDTVALSVNKDGEELCGDQIEIADTKDGRILVLSDGLGSGVKANILATLTSKIAVTMLKEKATLEDTIETIMKTLPVCSVRKLSYSTFTIVKAAKDGTVNIFEFDNPSYFYLDKGVLCEVPKNRREIHGKIVYESTLKMKIGDQLILVSDGVIHAGVGKLLNFGWQWKDVSAFAEDTIRNSGTTSLCHEIMSYTNILYDRMPGDDASVVELSYKEKKTLHLFTGPPKNPNDDKFLAEAFVEARGIKVISGGTTAKIIADKTGNELKVKLDHLRKDLPPTAVMKGADLITEGILTMSRVVDLLKGYRDGEKSTEILQELFEEHGASELSKLILNEASEVVIWLGTAVNPAHQSEGFVFNYQKKVEIVHELKKVLLEMGKEVLLYTI</sequence>